<reference evidence="7 8" key="1">
    <citation type="submission" date="2012-04" db="EMBL/GenBank/DDBJ databases">
        <title>The Genome Sequence of Afipia clevelandensis ATCC 49720.</title>
        <authorList>
            <consortium name="The Broad Institute Genome Sequencing Platform"/>
            <person name="Earl A."/>
            <person name="Ward D."/>
            <person name="Feldgarden M."/>
            <person name="Gevers D."/>
            <person name="Huys G."/>
            <person name="Walker B."/>
            <person name="Young S.K."/>
            <person name="Zeng Q."/>
            <person name="Gargeya S."/>
            <person name="Fitzgerald M."/>
            <person name="Haas B."/>
            <person name="Abouelleil A."/>
            <person name="Alvarado L."/>
            <person name="Arachchi H.M."/>
            <person name="Berlin A."/>
            <person name="Chapman S.B."/>
            <person name="Goldberg J."/>
            <person name="Griggs A."/>
            <person name="Gujja S."/>
            <person name="Hansen M."/>
            <person name="Howarth C."/>
            <person name="Imamovic A."/>
            <person name="Larimer J."/>
            <person name="McCowen C."/>
            <person name="Montmayeur A."/>
            <person name="Murphy C."/>
            <person name="Neiman D."/>
            <person name="Pearson M."/>
            <person name="Priest M."/>
            <person name="Roberts A."/>
            <person name="Saif S."/>
            <person name="Shea T."/>
            <person name="Sisk P."/>
            <person name="Sykes S."/>
            <person name="Wortman J."/>
            <person name="Nusbaum C."/>
            <person name="Birren B."/>
        </authorList>
    </citation>
    <scope>NUCLEOTIDE SEQUENCE [LARGE SCALE GENOMIC DNA]</scope>
    <source>
        <strain evidence="7 8">ATCC 49720</strain>
    </source>
</reference>
<dbReference type="HOGENOM" id="CLU_039613_16_1_5"/>
<sequence length="301" mass="33219">MARDNISDLTTFLAVARERSFTKAAAQLRLSPSSLSHTIRGMEERLGVRLLTRTTRSVSLTDAGERLLQTVGPHFEEIDAALSALTELRDKPAGSVRITAGEHAAVAVIWPAVETLLPDYPDIKVEIVIDHGFTDIVAERFDAGVRLGEEVDKDMIAVPIGPEMRMAVIGTPSYFIRHPKPLTPQDLTAHRCINIRLPTFGGFHAWEFEKDGRELRVRVDGPLAFNGSRLALAAARSGAGLAYLFEDHVREDVADGRLIRVLSDWCPPFSGYHLYYPSRRQLSPAFAVLADALRHRSTTGS</sequence>
<evidence type="ECO:0000313" key="8">
    <source>
        <dbReference type="Proteomes" id="UP000001095"/>
    </source>
</evidence>
<evidence type="ECO:0000313" key="7">
    <source>
        <dbReference type="EMBL" id="EKS31791.1"/>
    </source>
</evidence>
<comment type="similarity">
    <text evidence="2">Belongs to the LysR transcriptional regulatory family.</text>
</comment>
<dbReference type="GO" id="GO:0043565">
    <property type="term" value="F:sequence-specific DNA binding"/>
    <property type="evidence" value="ECO:0007669"/>
    <property type="project" value="TreeGrafter"/>
</dbReference>
<evidence type="ECO:0000259" key="6">
    <source>
        <dbReference type="PROSITE" id="PS50931"/>
    </source>
</evidence>
<gene>
    <name evidence="7" type="ORF">HMPREF9696_04012</name>
</gene>
<dbReference type="PANTHER" id="PTHR30537:SF1">
    <property type="entry name" value="HTH-TYPE TRANSCRIPTIONAL REGULATOR PGRR"/>
    <property type="match status" value="1"/>
</dbReference>
<dbReference type="SUPFAM" id="SSF46785">
    <property type="entry name" value="Winged helix' DNA-binding domain"/>
    <property type="match status" value="1"/>
</dbReference>
<name>K8NRR9_9BRAD</name>
<dbReference type="AlphaFoldDB" id="K8NRR9"/>
<keyword evidence="8" id="KW-1185">Reference proteome</keyword>
<dbReference type="InterPro" id="IPR036390">
    <property type="entry name" value="WH_DNA-bd_sf"/>
</dbReference>
<dbReference type="Gene3D" id="3.40.190.290">
    <property type="match status" value="1"/>
</dbReference>
<evidence type="ECO:0000256" key="1">
    <source>
        <dbReference type="ARBA" id="ARBA00003502"/>
    </source>
</evidence>
<dbReference type="Proteomes" id="UP000001095">
    <property type="component" value="Unassembled WGS sequence"/>
</dbReference>
<dbReference type="InterPro" id="IPR036388">
    <property type="entry name" value="WH-like_DNA-bd_sf"/>
</dbReference>
<dbReference type="GO" id="GO:0003700">
    <property type="term" value="F:DNA-binding transcription factor activity"/>
    <property type="evidence" value="ECO:0007669"/>
    <property type="project" value="InterPro"/>
</dbReference>
<feature type="domain" description="HTH lysR-type" evidence="6">
    <location>
        <begin position="4"/>
        <end position="61"/>
    </location>
</feature>
<keyword evidence="4" id="KW-0238">DNA-binding</keyword>
<proteinExistence type="inferred from homology"/>
<dbReference type="PANTHER" id="PTHR30537">
    <property type="entry name" value="HTH-TYPE TRANSCRIPTIONAL REGULATOR"/>
    <property type="match status" value="1"/>
</dbReference>
<dbReference type="Pfam" id="PF03466">
    <property type="entry name" value="LysR_substrate"/>
    <property type="match status" value="1"/>
</dbReference>
<dbReference type="OrthoDB" id="9813056at2"/>
<dbReference type="CDD" id="cd08474">
    <property type="entry name" value="PBP2_CrgA_like_5"/>
    <property type="match status" value="1"/>
</dbReference>
<dbReference type="RefSeq" id="WP_002714882.1">
    <property type="nucleotide sequence ID" value="NZ_KB375281.1"/>
</dbReference>
<dbReference type="FunFam" id="3.40.190.290:FF:000012">
    <property type="entry name" value="Transcriptional regulator, LysR family"/>
    <property type="match status" value="1"/>
</dbReference>
<dbReference type="SUPFAM" id="SSF53850">
    <property type="entry name" value="Periplasmic binding protein-like II"/>
    <property type="match status" value="1"/>
</dbReference>
<evidence type="ECO:0000256" key="2">
    <source>
        <dbReference type="ARBA" id="ARBA00009437"/>
    </source>
</evidence>
<dbReference type="PATRIC" id="fig|883079.3.peg.4096"/>
<accession>K8NRR9</accession>
<dbReference type="EMBL" id="AGWY01000018">
    <property type="protein sequence ID" value="EKS31791.1"/>
    <property type="molecule type" value="Genomic_DNA"/>
</dbReference>
<dbReference type="InterPro" id="IPR058163">
    <property type="entry name" value="LysR-type_TF_proteobact-type"/>
</dbReference>
<dbReference type="Pfam" id="PF00126">
    <property type="entry name" value="HTH_1"/>
    <property type="match status" value="1"/>
</dbReference>
<dbReference type="InterPro" id="IPR000847">
    <property type="entry name" value="LysR_HTH_N"/>
</dbReference>
<comment type="function">
    <text evidence="1">NodD regulates the expression of the nodABCFE genes which encode other nodulation proteins. NodD is also a negative regulator of its own expression. Binds flavonoids as inducers.</text>
</comment>
<dbReference type="Gene3D" id="1.10.10.10">
    <property type="entry name" value="Winged helix-like DNA-binding domain superfamily/Winged helix DNA-binding domain"/>
    <property type="match status" value="1"/>
</dbReference>
<protein>
    <recommendedName>
        <fullName evidence="6">HTH lysR-type domain-containing protein</fullName>
    </recommendedName>
</protein>
<dbReference type="PROSITE" id="PS50931">
    <property type="entry name" value="HTH_LYSR"/>
    <property type="match status" value="1"/>
</dbReference>
<dbReference type="GO" id="GO:0006351">
    <property type="term" value="P:DNA-templated transcription"/>
    <property type="evidence" value="ECO:0007669"/>
    <property type="project" value="TreeGrafter"/>
</dbReference>
<organism evidence="7 8">
    <name type="scientific">Afipia clevelandensis ATCC 49720</name>
    <dbReference type="NCBI Taxonomy" id="883079"/>
    <lineage>
        <taxon>Bacteria</taxon>
        <taxon>Pseudomonadati</taxon>
        <taxon>Pseudomonadota</taxon>
        <taxon>Alphaproteobacteria</taxon>
        <taxon>Hyphomicrobiales</taxon>
        <taxon>Nitrobacteraceae</taxon>
        <taxon>Afipia</taxon>
    </lineage>
</organism>
<evidence type="ECO:0000256" key="5">
    <source>
        <dbReference type="ARBA" id="ARBA00023163"/>
    </source>
</evidence>
<evidence type="ECO:0000256" key="4">
    <source>
        <dbReference type="ARBA" id="ARBA00023125"/>
    </source>
</evidence>
<keyword evidence="5" id="KW-0804">Transcription</keyword>
<comment type="caution">
    <text evidence="7">The sequence shown here is derived from an EMBL/GenBank/DDBJ whole genome shotgun (WGS) entry which is preliminary data.</text>
</comment>
<evidence type="ECO:0000256" key="3">
    <source>
        <dbReference type="ARBA" id="ARBA00023015"/>
    </source>
</evidence>
<dbReference type="FunFam" id="1.10.10.10:FF:000001">
    <property type="entry name" value="LysR family transcriptional regulator"/>
    <property type="match status" value="1"/>
</dbReference>
<dbReference type="InterPro" id="IPR005119">
    <property type="entry name" value="LysR_subst-bd"/>
</dbReference>
<keyword evidence="3" id="KW-0805">Transcription regulation</keyword>